<dbReference type="PRINTS" id="PR00038">
    <property type="entry name" value="HTHLUXR"/>
</dbReference>
<dbReference type="AlphaFoldDB" id="A0A229UH26"/>
<dbReference type="Gene3D" id="1.10.10.10">
    <property type="entry name" value="Winged helix-like DNA-binding domain superfamily/Winged helix DNA-binding domain"/>
    <property type="match status" value="1"/>
</dbReference>
<keyword evidence="2" id="KW-0238">DNA-binding</keyword>
<organism evidence="5 6">
    <name type="scientific">Paenibacillus rigui</name>
    <dbReference type="NCBI Taxonomy" id="554312"/>
    <lineage>
        <taxon>Bacteria</taxon>
        <taxon>Bacillati</taxon>
        <taxon>Bacillota</taxon>
        <taxon>Bacilli</taxon>
        <taxon>Bacillales</taxon>
        <taxon>Paenibacillaceae</taxon>
        <taxon>Paenibacillus</taxon>
    </lineage>
</organism>
<dbReference type="SMART" id="SM00421">
    <property type="entry name" value="HTH_LUXR"/>
    <property type="match status" value="1"/>
</dbReference>
<dbReference type="PANTHER" id="PTHR44688:SF16">
    <property type="entry name" value="DNA-BINDING TRANSCRIPTIONAL ACTIVATOR DEVR_DOSR"/>
    <property type="match status" value="1"/>
</dbReference>
<evidence type="ECO:0000256" key="2">
    <source>
        <dbReference type="ARBA" id="ARBA00023125"/>
    </source>
</evidence>
<dbReference type="GO" id="GO:0006355">
    <property type="term" value="P:regulation of DNA-templated transcription"/>
    <property type="evidence" value="ECO:0007669"/>
    <property type="project" value="InterPro"/>
</dbReference>
<dbReference type="PANTHER" id="PTHR44688">
    <property type="entry name" value="DNA-BINDING TRANSCRIPTIONAL ACTIVATOR DEVR_DOSR"/>
    <property type="match status" value="1"/>
</dbReference>
<dbReference type="CDD" id="cd06170">
    <property type="entry name" value="LuxR_C_like"/>
    <property type="match status" value="1"/>
</dbReference>
<protein>
    <submittedName>
        <fullName evidence="5">LuxR family transcriptional regulator</fullName>
    </submittedName>
</protein>
<comment type="caution">
    <text evidence="5">The sequence shown here is derived from an EMBL/GenBank/DDBJ whole genome shotgun (WGS) entry which is preliminary data.</text>
</comment>
<evidence type="ECO:0000256" key="1">
    <source>
        <dbReference type="ARBA" id="ARBA00023015"/>
    </source>
</evidence>
<evidence type="ECO:0000313" key="6">
    <source>
        <dbReference type="Proteomes" id="UP000215509"/>
    </source>
</evidence>
<dbReference type="SUPFAM" id="SSF52540">
    <property type="entry name" value="P-loop containing nucleoside triphosphate hydrolases"/>
    <property type="match status" value="1"/>
</dbReference>
<dbReference type="OrthoDB" id="182489at2"/>
<proteinExistence type="predicted"/>
<dbReference type="GO" id="GO:0003677">
    <property type="term" value="F:DNA binding"/>
    <property type="evidence" value="ECO:0007669"/>
    <property type="project" value="UniProtKB-KW"/>
</dbReference>
<sequence>MLGKISAFDVRECQFVVGRQQEIALFSRFLDNRMSGGGIWNLYGTGGVGKSTLLQVYRLLAHQQGACYLLLDSRDFSHTGHDLLKALYMQMKGVPPESDPQSLLEIVLDEIQELARDRKVILALDTFEEMSGLEAWLRDRFFKWLPEQMLVLIAGRQPLKGPWLHSPVWRERIVRMPVEHLNREAAFDYLRRCGVTEEERMVRMWHHSMGHPLALSLTVATQWAPDQTLREDGMNWFDDIAALWLKEVPHKDLRRIVEAASVLRQFNQEMLSYLLEEDINASLFESLTALSFVQPSERGWKMHDVMREATCGLLRERMPKLYRSLMERCAFYYAEAILHKSRKADVSWEVVELFYYVEDYSLRAMKHMAAREKYYWEPLTDSTIMDAEAYVRDRLRTRKSTSLKKIDPESGLEIQIDLSAQESTYMIQDIDLAAFYKMDSRSVQLLRSEEGQAVAIAVLVPLHSGTIPRLSHDPVFGPFLANLAPSDRKALETPPDRPAGWFIRSLDYGDPTDPTYIAEGMKLTNAYMCSRGILVISPQPVEAVKQVFLSLGFEQVPGASHCHYDGTTPTPYFIIDTREDGLRDFLVRLLSQSGMNWSPSEEASSPKSGQESRWTSWNLTAREQQVAELVVEGHSNPEIAHRLQVSEMTVKKHMSGILGKAGVKNRVQLIRRIIGQA</sequence>
<dbReference type="InterPro" id="IPR049945">
    <property type="entry name" value="AAA_22"/>
</dbReference>
<dbReference type="SUPFAM" id="SSF46894">
    <property type="entry name" value="C-terminal effector domain of the bipartite response regulators"/>
    <property type="match status" value="1"/>
</dbReference>
<evidence type="ECO:0000313" key="5">
    <source>
        <dbReference type="EMBL" id="OXM82655.1"/>
    </source>
</evidence>
<keyword evidence="6" id="KW-1185">Reference proteome</keyword>
<dbReference type="PRINTS" id="PR00364">
    <property type="entry name" value="DISEASERSIST"/>
</dbReference>
<gene>
    <name evidence="5" type="ORF">CF651_29820</name>
</gene>
<dbReference type="InterPro" id="IPR027417">
    <property type="entry name" value="P-loop_NTPase"/>
</dbReference>
<dbReference type="InterPro" id="IPR016032">
    <property type="entry name" value="Sig_transdc_resp-reg_C-effctor"/>
</dbReference>
<reference evidence="5 6" key="1">
    <citation type="submission" date="2017-07" db="EMBL/GenBank/DDBJ databases">
        <title>Genome sequencing and assembly of Paenibacillus rigui.</title>
        <authorList>
            <person name="Mayilraj S."/>
        </authorList>
    </citation>
    <scope>NUCLEOTIDE SEQUENCE [LARGE SCALE GENOMIC DNA]</scope>
    <source>
        <strain evidence="5 6">JCM 16352</strain>
    </source>
</reference>
<evidence type="ECO:0000259" key="4">
    <source>
        <dbReference type="PROSITE" id="PS50043"/>
    </source>
</evidence>
<dbReference type="EMBL" id="NMQW01000059">
    <property type="protein sequence ID" value="OXM82655.1"/>
    <property type="molecule type" value="Genomic_DNA"/>
</dbReference>
<feature type="domain" description="HTH luxR-type" evidence="4">
    <location>
        <begin position="613"/>
        <end position="677"/>
    </location>
</feature>
<dbReference type="InterPro" id="IPR036388">
    <property type="entry name" value="WH-like_DNA-bd_sf"/>
</dbReference>
<name>A0A229UH26_9BACL</name>
<evidence type="ECO:0000256" key="3">
    <source>
        <dbReference type="ARBA" id="ARBA00023163"/>
    </source>
</evidence>
<keyword evidence="3" id="KW-0804">Transcription</keyword>
<dbReference type="PROSITE" id="PS50043">
    <property type="entry name" value="HTH_LUXR_2"/>
    <property type="match status" value="1"/>
</dbReference>
<dbReference type="Pfam" id="PF13401">
    <property type="entry name" value="AAA_22"/>
    <property type="match status" value="1"/>
</dbReference>
<dbReference type="Pfam" id="PF00196">
    <property type="entry name" value="GerE"/>
    <property type="match status" value="1"/>
</dbReference>
<dbReference type="InterPro" id="IPR000792">
    <property type="entry name" value="Tscrpt_reg_LuxR_C"/>
</dbReference>
<dbReference type="Proteomes" id="UP000215509">
    <property type="component" value="Unassembled WGS sequence"/>
</dbReference>
<accession>A0A229UH26</accession>
<dbReference type="GO" id="GO:0016887">
    <property type="term" value="F:ATP hydrolysis activity"/>
    <property type="evidence" value="ECO:0007669"/>
    <property type="project" value="InterPro"/>
</dbReference>
<keyword evidence="1" id="KW-0805">Transcription regulation</keyword>
<dbReference type="Gene3D" id="3.40.50.300">
    <property type="entry name" value="P-loop containing nucleotide triphosphate hydrolases"/>
    <property type="match status" value="1"/>
</dbReference>